<gene>
    <name evidence="1" type="ORF">A2140_01620</name>
</gene>
<accession>A0A1F6T4P8</accession>
<protein>
    <recommendedName>
        <fullName evidence="3">Acetyltransferase</fullName>
    </recommendedName>
</protein>
<dbReference type="EMBL" id="MFSQ01000066">
    <property type="protein sequence ID" value="OGI40100.1"/>
    <property type="molecule type" value="Genomic_DNA"/>
</dbReference>
<dbReference type="STRING" id="1817756.A2140_01620"/>
<reference evidence="1 2" key="1">
    <citation type="journal article" date="2016" name="Nat. Commun.">
        <title>Thousands of microbial genomes shed light on interconnected biogeochemical processes in an aquifer system.</title>
        <authorList>
            <person name="Anantharaman K."/>
            <person name="Brown C.T."/>
            <person name="Hug L.A."/>
            <person name="Sharon I."/>
            <person name="Castelle C.J."/>
            <person name="Probst A.J."/>
            <person name="Thomas B.C."/>
            <person name="Singh A."/>
            <person name="Wilkins M.J."/>
            <person name="Karaoz U."/>
            <person name="Brodie E.L."/>
            <person name="Williams K.H."/>
            <person name="Hubbard S.S."/>
            <person name="Banfield J.F."/>
        </authorList>
    </citation>
    <scope>NUCLEOTIDE SEQUENCE [LARGE SCALE GENOMIC DNA]</scope>
</reference>
<evidence type="ECO:0008006" key="3">
    <source>
        <dbReference type="Google" id="ProtNLM"/>
    </source>
</evidence>
<evidence type="ECO:0000313" key="2">
    <source>
        <dbReference type="Proteomes" id="UP000178379"/>
    </source>
</evidence>
<organism evidence="1 2">
    <name type="scientific">Candidatus Muproteobacteria bacterium RBG_16_62_13</name>
    <dbReference type="NCBI Taxonomy" id="1817756"/>
    <lineage>
        <taxon>Bacteria</taxon>
        <taxon>Pseudomonadati</taxon>
        <taxon>Pseudomonadota</taxon>
        <taxon>Candidatus Muproteobacteria</taxon>
    </lineage>
</organism>
<name>A0A1F6T4P8_9PROT</name>
<dbReference type="Proteomes" id="UP000178379">
    <property type="component" value="Unassembled WGS sequence"/>
</dbReference>
<comment type="caution">
    <text evidence="1">The sequence shown here is derived from an EMBL/GenBank/DDBJ whole genome shotgun (WGS) entry which is preliminary data.</text>
</comment>
<dbReference type="AlphaFoldDB" id="A0A1F6T4P8"/>
<evidence type="ECO:0000313" key="1">
    <source>
        <dbReference type="EMBL" id="OGI40100.1"/>
    </source>
</evidence>
<proteinExistence type="predicted"/>
<sequence length="66" mass="7007">MLSSDKKRRLAEAVRAACLEAASKAYEQASISGLCGEGAWEAARGAIQALDLGRLLKEQAKEDGQD</sequence>